<feature type="transmembrane region" description="Helical" evidence="8">
    <location>
        <begin position="298"/>
        <end position="314"/>
    </location>
</feature>
<feature type="transmembrane region" description="Helical" evidence="8">
    <location>
        <begin position="32"/>
        <end position="52"/>
    </location>
</feature>
<evidence type="ECO:0000256" key="1">
    <source>
        <dbReference type="ARBA" id="ARBA00004141"/>
    </source>
</evidence>
<keyword evidence="4" id="KW-0309">Germination</keyword>
<evidence type="ECO:0000256" key="4">
    <source>
        <dbReference type="ARBA" id="ARBA00022544"/>
    </source>
</evidence>
<evidence type="ECO:0000256" key="7">
    <source>
        <dbReference type="ARBA" id="ARBA00023136"/>
    </source>
</evidence>
<dbReference type="NCBIfam" id="TIGR00912">
    <property type="entry name" value="2A0309"/>
    <property type="match status" value="1"/>
</dbReference>
<keyword evidence="10" id="KW-1185">Reference proteome</keyword>
<name>A0ABT4Q3R2_9BACL</name>
<comment type="similarity">
    <text evidence="2">Belongs to the amino acid-polyamine-organocation (APC) superfamily. Spore germination protein (SGP) (TC 2.A.3.9) family.</text>
</comment>
<dbReference type="EMBL" id="JAQAGZ010000002">
    <property type="protein sequence ID" value="MCZ8511511.1"/>
    <property type="molecule type" value="Genomic_DNA"/>
</dbReference>
<feature type="transmembrane region" description="Helical" evidence="8">
    <location>
        <begin position="326"/>
        <end position="349"/>
    </location>
</feature>
<feature type="transmembrane region" description="Helical" evidence="8">
    <location>
        <begin position="112"/>
        <end position="129"/>
    </location>
</feature>
<protein>
    <submittedName>
        <fullName evidence="9">GerAB/ArcD/ProY family transporter</fullName>
    </submittedName>
</protein>
<keyword evidence="3" id="KW-0813">Transport</keyword>
<dbReference type="Pfam" id="PF03845">
    <property type="entry name" value="Spore_permease"/>
    <property type="match status" value="1"/>
</dbReference>
<feature type="transmembrane region" description="Helical" evidence="8">
    <location>
        <begin position="175"/>
        <end position="198"/>
    </location>
</feature>
<dbReference type="PANTHER" id="PTHR34975">
    <property type="entry name" value="SPORE GERMINATION PROTEIN A2"/>
    <property type="match status" value="1"/>
</dbReference>
<comment type="subcellular location">
    <subcellularLocation>
        <location evidence="1">Membrane</location>
        <topology evidence="1">Multi-pass membrane protein</topology>
    </subcellularLocation>
</comment>
<feature type="transmembrane region" description="Helical" evidence="8">
    <location>
        <begin position="138"/>
        <end position="155"/>
    </location>
</feature>
<evidence type="ECO:0000256" key="3">
    <source>
        <dbReference type="ARBA" id="ARBA00022448"/>
    </source>
</evidence>
<evidence type="ECO:0000256" key="8">
    <source>
        <dbReference type="SAM" id="Phobius"/>
    </source>
</evidence>
<proteinExistence type="inferred from homology"/>
<dbReference type="InterPro" id="IPR004761">
    <property type="entry name" value="Spore_GerAB"/>
</dbReference>
<dbReference type="Proteomes" id="UP001527882">
    <property type="component" value="Unassembled WGS sequence"/>
</dbReference>
<keyword evidence="6 8" id="KW-1133">Transmembrane helix</keyword>
<evidence type="ECO:0000256" key="2">
    <source>
        <dbReference type="ARBA" id="ARBA00007998"/>
    </source>
</evidence>
<dbReference type="Gene3D" id="1.20.1740.10">
    <property type="entry name" value="Amino acid/polyamine transporter I"/>
    <property type="match status" value="1"/>
</dbReference>
<organism evidence="9 10">
    <name type="scientific">Paenibacillus gyeongsangnamensis</name>
    <dbReference type="NCBI Taxonomy" id="3388067"/>
    <lineage>
        <taxon>Bacteria</taxon>
        <taxon>Bacillati</taxon>
        <taxon>Bacillota</taxon>
        <taxon>Bacilli</taxon>
        <taxon>Bacillales</taxon>
        <taxon>Paenibacillaceae</taxon>
        <taxon>Paenibacillus</taxon>
    </lineage>
</organism>
<feature type="transmembrane region" description="Helical" evidence="8">
    <location>
        <begin position="72"/>
        <end position="92"/>
    </location>
</feature>
<keyword evidence="7 8" id="KW-0472">Membrane</keyword>
<accession>A0ABT4Q3R2</accession>
<keyword evidence="5 8" id="KW-0812">Transmembrane</keyword>
<evidence type="ECO:0000256" key="6">
    <source>
        <dbReference type="ARBA" id="ARBA00022989"/>
    </source>
</evidence>
<evidence type="ECO:0000256" key="5">
    <source>
        <dbReference type="ARBA" id="ARBA00022692"/>
    </source>
</evidence>
<comment type="caution">
    <text evidence="9">The sequence shown here is derived from an EMBL/GenBank/DDBJ whole genome shotgun (WGS) entry which is preliminary data.</text>
</comment>
<gene>
    <name evidence="9" type="ORF">O9H85_03490</name>
</gene>
<evidence type="ECO:0000313" key="9">
    <source>
        <dbReference type="EMBL" id="MCZ8511511.1"/>
    </source>
</evidence>
<sequence length="359" mass="40506">MQTAFLLVYTIMPTAILFVPGITSKYSKNDAWISTILAGCMGFGVAYLASILTRKYPSETVVQFSEKILGKWFGKAMGLIYALYFLYVGYFVQREFSDFMITFVLPKTPIEVVIATFTLLSAYGLYLGLEVLGRSNSVVAWIGFSALFFVIAFITKDMKLENLQPILQKTTWSEVFMGALAPGSWMSECAIIMMFAPYMDKPEKSLKMNFLAMTILTLILTLVVVSGIGVLGPELLGRLNFPFFNLVKYVEPAEFLERIDPIFITIWITGMVMKFSIYYFTGVLGIAQSFKLKSYRPLVLPTGLLLTALSLSSWENIIELKEFSRMVFPPSVLFVTVGCTFLLALGEWFRRLLKKENRG</sequence>
<feature type="transmembrane region" description="Helical" evidence="8">
    <location>
        <begin position="7"/>
        <end position="26"/>
    </location>
</feature>
<reference evidence="9 10" key="1">
    <citation type="submission" date="2022-12" db="EMBL/GenBank/DDBJ databases">
        <title>Draft genome sequence of Paenibacillus sp. dW9.</title>
        <authorList>
            <person name="Choi E.-W."/>
            <person name="Kim D.-U."/>
        </authorList>
    </citation>
    <scope>NUCLEOTIDE SEQUENCE [LARGE SCALE GENOMIC DNA]</scope>
    <source>
        <strain evidence="10">dW9</strain>
    </source>
</reference>
<dbReference type="PANTHER" id="PTHR34975:SF2">
    <property type="entry name" value="SPORE GERMINATION PROTEIN A2"/>
    <property type="match status" value="1"/>
</dbReference>
<evidence type="ECO:0000313" key="10">
    <source>
        <dbReference type="Proteomes" id="UP001527882"/>
    </source>
</evidence>
<feature type="transmembrane region" description="Helical" evidence="8">
    <location>
        <begin position="262"/>
        <end position="286"/>
    </location>
</feature>
<feature type="transmembrane region" description="Helical" evidence="8">
    <location>
        <begin position="210"/>
        <end position="232"/>
    </location>
</feature>